<evidence type="ECO:0000256" key="5">
    <source>
        <dbReference type="ARBA" id="ARBA00023295"/>
    </source>
</evidence>
<proteinExistence type="inferred from homology"/>
<comment type="caution">
    <text evidence="13">The sequence shown here is derived from an EMBL/GenBank/DDBJ whole genome shotgun (WGS) entry which is preliminary data.</text>
</comment>
<feature type="domain" description="GH29D-like beta-sandwich" evidence="12">
    <location>
        <begin position="576"/>
        <end position="624"/>
    </location>
</feature>
<feature type="domain" description="Glycoside hydrolase family 20 catalytic" evidence="10">
    <location>
        <begin position="182"/>
        <end position="528"/>
    </location>
</feature>
<keyword evidence="4" id="KW-0378">Hydrolase</keyword>
<dbReference type="Proteomes" id="UP001169760">
    <property type="component" value="Unassembled WGS sequence"/>
</dbReference>
<evidence type="ECO:0000259" key="10">
    <source>
        <dbReference type="Pfam" id="PF00728"/>
    </source>
</evidence>
<evidence type="ECO:0000313" key="13">
    <source>
        <dbReference type="EMBL" id="MDO6421602.1"/>
    </source>
</evidence>
<feature type="signal peptide" evidence="9">
    <location>
        <begin position="1"/>
        <end position="26"/>
    </location>
</feature>
<accession>A0AAW7X4X2</accession>
<dbReference type="PANTHER" id="PTHR22600">
    <property type="entry name" value="BETA-HEXOSAMINIDASE"/>
    <property type="match status" value="1"/>
</dbReference>
<dbReference type="EC" id="3.2.1.52" evidence="3"/>
<keyword evidence="5" id="KW-0326">Glycosidase</keyword>
<dbReference type="AlphaFoldDB" id="A0AAW7X4X2"/>
<dbReference type="Pfam" id="PF13290">
    <property type="entry name" value="CHB_HEX_C_1"/>
    <property type="match status" value="1"/>
</dbReference>
<dbReference type="Pfam" id="PF00728">
    <property type="entry name" value="Glyco_hydro_20"/>
    <property type="match status" value="1"/>
</dbReference>
<evidence type="ECO:0000313" key="14">
    <source>
        <dbReference type="Proteomes" id="UP001169760"/>
    </source>
</evidence>
<dbReference type="Gene3D" id="3.20.20.80">
    <property type="entry name" value="Glycosidases"/>
    <property type="match status" value="1"/>
</dbReference>
<feature type="domain" description="Beta-hexosaminidase bacterial type N-terminal" evidence="11">
    <location>
        <begin position="41"/>
        <end position="178"/>
    </location>
</feature>
<dbReference type="Gene3D" id="3.30.379.10">
    <property type="entry name" value="Chitobiase/beta-hexosaminidase domain 2-like"/>
    <property type="match status" value="1"/>
</dbReference>
<organism evidence="13 14">
    <name type="scientific">Saccharophagus degradans</name>
    <dbReference type="NCBI Taxonomy" id="86304"/>
    <lineage>
        <taxon>Bacteria</taxon>
        <taxon>Pseudomonadati</taxon>
        <taxon>Pseudomonadota</taxon>
        <taxon>Gammaproteobacteria</taxon>
        <taxon>Cellvibrionales</taxon>
        <taxon>Cellvibrionaceae</taxon>
        <taxon>Saccharophagus</taxon>
    </lineage>
</organism>
<evidence type="ECO:0000256" key="3">
    <source>
        <dbReference type="ARBA" id="ARBA00012663"/>
    </source>
</evidence>
<dbReference type="SUPFAM" id="SSF55545">
    <property type="entry name" value="beta-N-acetylhexosaminidase-like domain"/>
    <property type="match status" value="1"/>
</dbReference>
<feature type="active site" description="Proton donor" evidence="8">
    <location>
        <position position="358"/>
    </location>
</feature>
<dbReference type="InterPro" id="IPR059177">
    <property type="entry name" value="GH29D-like_dom"/>
</dbReference>
<gene>
    <name evidence="13" type="ORF">Q4521_03870</name>
</gene>
<sequence>MKLRLLPHSISLASLLLLSACQQEHATNTNAQLPPITPPAISIVPAPVSAEIKIGQFVFGNSTQFTVNSEKLRGVAQLWTEFFNVASGINLQVQSATGNSDKANSVILELVPASEFSSSNAEAYELTVTDKAITVRASTSAGIFYGLTSLRQLLPPQIESPSPINSVNWVVPAVAIVDEPLYPYRGMHLDVSRHFFDVNFIKRYIDILAFHKMNRFHWHLTDDQGWRIPIDAYPLLTEKSAWRDKTVIGHTYDRDVAYNTNKVGGYYSKDQIRDIVAYAAERQIMVIPEIDIPGHAAAILHAYPEFGCIEQDSQVQSNFGIFEQVLCPTEPTFEFLLAVFTEVAELFPGEYLHVGGDEVKKVQWQQSPFVTELMQREGLKDYHEVQSYFIRRVGEIVSSLNKKMLGWNEILDGGIAPNATIMSWQGVEGGIAAAELGHDAIMSPGNYVYFDHFQSRSVDEPLAIHGITPLSETYSYNPMPEQFAGTEKAKHILGAQGQLWTEYVPTTAKAEYMILPRLSAVAEITWTPVNKQSWQSFSERLPSLFARFDEMGLNAARSVYAITATAETEGSGEDAKYRVNLATDTAHVIIRYTTDGTLPNAQSPIYSQPFLVEGDTFVRARSQDKISGDFYLESQLRTVKHKAVGAQLTLLSEANTEWNKDPVKTLSDGITSIDQIFQLDDWATFFGDEVIANITFATPQTVSEASIGFNPGKHRQMYPPTRLHILSSSDGETWQSLGEADPQHLATAKNRVSYTFAATTTRHLRIEAENKTRVLSTESGKLKSVPLYLDEIIVK</sequence>
<dbReference type="GO" id="GO:0005975">
    <property type="term" value="P:carbohydrate metabolic process"/>
    <property type="evidence" value="ECO:0007669"/>
    <property type="project" value="InterPro"/>
</dbReference>
<dbReference type="GO" id="GO:0004563">
    <property type="term" value="F:beta-N-acetylhexosaminidase activity"/>
    <property type="evidence" value="ECO:0007669"/>
    <property type="project" value="UniProtKB-EC"/>
</dbReference>
<dbReference type="EMBL" id="JAUOPB010000002">
    <property type="protein sequence ID" value="MDO6421602.1"/>
    <property type="molecule type" value="Genomic_DNA"/>
</dbReference>
<evidence type="ECO:0000256" key="2">
    <source>
        <dbReference type="ARBA" id="ARBA00006285"/>
    </source>
</evidence>
<evidence type="ECO:0000256" key="8">
    <source>
        <dbReference type="PIRSR" id="PIRSR625705-1"/>
    </source>
</evidence>
<evidence type="ECO:0000256" key="4">
    <source>
        <dbReference type="ARBA" id="ARBA00022801"/>
    </source>
</evidence>
<comment type="similarity">
    <text evidence="2">Belongs to the glycosyl hydrolase 20 family.</text>
</comment>
<evidence type="ECO:0000256" key="1">
    <source>
        <dbReference type="ARBA" id="ARBA00001231"/>
    </source>
</evidence>
<protein>
    <recommendedName>
        <fullName evidence="3">beta-N-acetylhexosaminidase</fullName>
        <ecNumber evidence="3">3.2.1.52</ecNumber>
    </recommendedName>
    <alternativeName>
        <fullName evidence="6">Beta-N-acetylhexosaminidase</fullName>
    </alternativeName>
    <alternativeName>
        <fullName evidence="7">N-acetyl-beta-glucosaminidase</fullName>
    </alternativeName>
</protein>
<dbReference type="RefSeq" id="WP_303491126.1">
    <property type="nucleotide sequence ID" value="NZ_JAUOPB010000002.1"/>
</dbReference>
<dbReference type="InterPro" id="IPR015882">
    <property type="entry name" value="HEX_bac_N"/>
</dbReference>
<evidence type="ECO:0000256" key="7">
    <source>
        <dbReference type="ARBA" id="ARBA00033000"/>
    </source>
</evidence>
<dbReference type="InterPro" id="IPR015883">
    <property type="entry name" value="Glyco_hydro_20_cat"/>
</dbReference>
<dbReference type="PROSITE" id="PS51257">
    <property type="entry name" value="PROKAR_LIPOPROTEIN"/>
    <property type="match status" value="1"/>
</dbReference>
<dbReference type="InterPro" id="IPR029018">
    <property type="entry name" value="Hex-like_dom2"/>
</dbReference>
<evidence type="ECO:0000259" key="11">
    <source>
        <dbReference type="Pfam" id="PF02838"/>
    </source>
</evidence>
<dbReference type="PANTHER" id="PTHR22600:SF57">
    <property type="entry name" value="BETA-N-ACETYLHEXOSAMINIDASE"/>
    <property type="match status" value="1"/>
</dbReference>
<evidence type="ECO:0000256" key="9">
    <source>
        <dbReference type="SAM" id="SignalP"/>
    </source>
</evidence>
<name>A0AAW7X4X2_9GAMM</name>
<dbReference type="CDD" id="cd06563">
    <property type="entry name" value="GH20_chitobiase-like"/>
    <property type="match status" value="1"/>
</dbReference>
<dbReference type="PRINTS" id="PR00738">
    <property type="entry name" value="GLHYDRLASE20"/>
</dbReference>
<comment type="catalytic activity">
    <reaction evidence="1">
        <text>Hydrolysis of terminal non-reducing N-acetyl-D-hexosamine residues in N-acetyl-beta-D-hexosaminides.</text>
        <dbReference type="EC" id="3.2.1.52"/>
    </reaction>
</comment>
<dbReference type="Gene3D" id="2.60.120.260">
    <property type="entry name" value="Galactose-binding domain-like"/>
    <property type="match status" value="1"/>
</dbReference>
<dbReference type="InterPro" id="IPR017853">
    <property type="entry name" value="GH"/>
</dbReference>
<feature type="chain" id="PRO_5043644967" description="beta-N-acetylhexosaminidase" evidence="9">
    <location>
        <begin position="27"/>
        <end position="795"/>
    </location>
</feature>
<dbReference type="GO" id="GO:0016020">
    <property type="term" value="C:membrane"/>
    <property type="evidence" value="ECO:0007669"/>
    <property type="project" value="TreeGrafter"/>
</dbReference>
<dbReference type="InterPro" id="IPR025705">
    <property type="entry name" value="Beta_hexosaminidase_sua/sub"/>
</dbReference>
<evidence type="ECO:0000256" key="6">
    <source>
        <dbReference type="ARBA" id="ARBA00030512"/>
    </source>
</evidence>
<reference evidence="13" key="1">
    <citation type="submission" date="2023-07" db="EMBL/GenBank/DDBJ databases">
        <title>Genome content predicts the carbon catabolic preferences of heterotrophic bacteria.</title>
        <authorList>
            <person name="Gralka M."/>
        </authorList>
    </citation>
    <scope>NUCLEOTIDE SEQUENCE</scope>
    <source>
        <strain evidence="13">I3M17_2</strain>
    </source>
</reference>
<keyword evidence="9" id="KW-0732">Signal</keyword>
<dbReference type="GO" id="GO:0030203">
    <property type="term" value="P:glycosaminoglycan metabolic process"/>
    <property type="evidence" value="ECO:0007669"/>
    <property type="project" value="TreeGrafter"/>
</dbReference>
<dbReference type="Pfam" id="PF02838">
    <property type="entry name" value="Glyco_hydro_20b"/>
    <property type="match status" value="1"/>
</dbReference>
<evidence type="ECO:0000259" key="12">
    <source>
        <dbReference type="Pfam" id="PF13290"/>
    </source>
</evidence>
<dbReference type="SUPFAM" id="SSF51445">
    <property type="entry name" value="(Trans)glycosidases"/>
    <property type="match status" value="1"/>
</dbReference>